<dbReference type="OrthoDB" id="4640272at2"/>
<evidence type="ECO:0000313" key="2">
    <source>
        <dbReference type="EMBL" id="SNR73136.1"/>
    </source>
</evidence>
<reference evidence="2 3" key="1">
    <citation type="submission" date="2017-06" db="EMBL/GenBank/DDBJ databases">
        <authorList>
            <person name="Kim H.J."/>
            <person name="Triplett B.A."/>
        </authorList>
    </citation>
    <scope>NUCLEOTIDE SEQUENCE [LARGE SCALE GENOMIC DNA]</scope>
    <source>
        <strain evidence="2 3">DSM 43151</strain>
    </source>
</reference>
<dbReference type="EMBL" id="FZNR01000005">
    <property type="protein sequence ID" value="SNR73136.1"/>
    <property type="molecule type" value="Genomic_DNA"/>
</dbReference>
<evidence type="ECO:0008006" key="4">
    <source>
        <dbReference type="Google" id="ProtNLM"/>
    </source>
</evidence>
<accession>A0A238YPE9</accession>
<evidence type="ECO:0000256" key="1">
    <source>
        <dbReference type="SAM" id="MobiDB-lite"/>
    </source>
</evidence>
<evidence type="ECO:0000313" key="3">
    <source>
        <dbReference type="Proteomes" id="UP000198415"/>
    </source>
</evidence>
<gene>
    <name evidence="2" type="ORF">SAMN06264365_10584</name>
</gene>
<keyword evidence="3" id="KW-1185">Reference proteome</keyword>
<dbReference type="AlphaFoldDB" id="A0A238YPE9"/>
<proteinExistence type="predicted"/>
<protein>
    <recommendedName>
        <fullName evidence="4">DUF3806 domain-containing protein</fullName>
    </recommendedName>
</protein>
<dbReference type="Proteomes" id="UP000198415">
    <property type="component" value="Unassembled WGS sequence"/>
</dbReference>
<sequence>MGILDRFRKRADPTDAQTADAMRGLAEAFRGGMTAEGVPFGWESTEASRLDDICDAFLADKPPAAYRHSMIMSMGAYLGELLVRHGGGRWTYDPKENAAVVEMPDGMRAYPHNKVAKRLSHGPEHNLFQFYWYGLTKETPPGTNVRTEPGESPAGPSTSH</sequence>
<organism evidence="2 3">
    <name type="scientific">Actinoplanes regularis</name>
    <dbReference type="NCBI Taxonomy" id="52697"/>
    <lineage>
        <taxon>Bacteria</taxon>
        <taxon>Bacillati</taxon>
        <taxon>Actinomycetota</taxon>
        <taxon>Actinomycetes</taxon>
        <taxon>Micromonosporales</taxon>
        <taxon>Micromonosporaceae</taxon>
        <taxon>Actinoplanes</taxon>
    </lineage>
</organism>
<dbReference type="RefSeq" id="WP_089293798.1">
    <property type="nucleotide sequence ID" value="NZ_BOMU01000035.1"/>
</dbReference>
<feature type="region of interest" description="Disordered" evidence="1">
    <location>
        <begin position="141"/>
        <end position="160"/>
    </location>
</feature>
<name>A0A238YPE9_9ACTN</name>